<dbReference type="EMBL" id="SSMQ01000024">
    <property type="protein sequence ID" value="TKD04514.1"/>
    <property type="molecule type" value="Genomic_DNA"/>
</dbReference>
<dbReference type="InterPro" id="IPR048518">
    <property type="entry name" value="IBP_b_roll"/>
</dbReference>
<dbReference type="Proteomes" id="UP000309215">
    <property type="component" value="Unassembled WGS sequence"/>
</dbReference>
<dbReference type="Gene3D" id="2.150.10.10">
    <property type="entry name" value="Serralysin-like metalloprotease, C-terminal"/>
    <property type="match status" value="1"/>
</dbReference>
<comment type="caution">
    <text evidence="1">The sequence shown here is derived from an EMBL/GenBank/DDBJ whole genome shotgun (WGS) entry which is preliminary data.</text>
</comment>
<dbReference type="AlphaFoldDB" id="A0A4U1JBD4"/>
<evidence type="ECO:0000313" key="1">
    <source>
        <dbReference type="EMBL" id="TKD04514.1"/>
    </source>
</evidence>
<gene>
    <name evidence="1" type="ORF">E8A74_23195</name>
</gene>
<dbReference type="InterPro" id="IPR011049">
    <property type="entry name" value="Serralysin-like_metalloprot_C"/>
</dbReference>
<proteinExistence type="predicted"/>
<accession>A0A4U1JBD4</accession>
<name>A0A4U1JBD4_9BACT</name>
<dbReference type="Pfam" id="PF21300">
    <property type="entry name" value="LbR_Ice_bind"/>
    <property type="match status" value="1"/>
</dbReference>
<keyword evidence="2" id="KW-1185">Reference proteome</keyword>
<evidence type="ECO:0000313" key="2">
    <source>
        <dbReference type="Proteomes" id="UP000309215"/>
    </source>
</evidence>
<sequence>MVPDDVDVVARDSVVLGGNVDVVRADDDVVPGDVDVVGGDDDVIAGDDDVIAGDDDVIAGDDDVIAGDDDVIAGDSTSLKATSTCLEPTMMWRRVASTWIHVTSAWSAKEAGDRGDGLRGVRAAAMQSHRAHPALTQFEVSGRISAMLFQRTRTLLSPGLLGCVTMALVPLGCGAKITYPAASEGPRVPDATAERLRACADEFGGDLDRGSYTFDYKVLVDEEGRVVDVASKGVPHADLAGCTRIALRGMTVPEDLLRLRKLRLSALPAPANGQTMPERGLVGEVVIVTVTTVTIVFVDILIEAGVATMVFAVTMEIAKDVAEALRKRPKWENECNRHRTACLETPVQSEHGDTWNSSKCNECYKQCMAEKRWPTAASWESCIYPNIKW</sequence>
<reference evidence="1 2" key="1">
    <citation type="submission" date="2019-04" db="EMBL/GenBank/DDBJ databases">
        <authorList>
            <person name="Li Y."/>
            <person name="Wang J."/>
        </authorList>
    </citation>
    <scope>NUCLEOTIDE SEQUENCE [LARGE SCALE GENOMIC DNA]</scope>
    <source>
        <strain evidence="1 2">DSM 14668</strain>
    </source>
</reference>
<organism evidence="1 2">
    <name type="scientific">Polyangium fumosum</name>
    <dbReference type="NCBI Taxonomy" id="889272"/>
    <lineage>
        <taxon>Bacteria</taxon>
        <taxon>Pseudomonadati</taxon>
        <taxon>Myxococcota</taxon>
        <taxon>Polyangia</taxon>
        <taxon>Polyangiales</taxon>
        <taxon>Polyangiaceae</taxon>
        <taxon>Polyangium</taxon>
    </lineage>
</organism>
<protein>
    <submittedName>
        <fullName evidence="1">Uncharacterized protein</fullName>
    </submittedName>
</protein>